<dbReference type="AlphaFoldDB" id="F0UIT1"/>
<evidence type="ECO:0000313" key="1">
    <source>
        <dbReference type="EMBL" id="EGC45634.1"/>
    </source>
</evidence>
<dbReference type="EMBL" id="DS990639">
    <property type="protein sequence ID" value="EGC45634.1"/>
    <property type="molecule type" value="Genomic_DNA"/>
</dbReference>
<protein>
    <submittedName>
        <fullName evidence="1">Uncharacterized protein</fullName>
    </submittedName>
</protein>
<name>F0UIT1_AJEC8</name>
<dbReference type="HOGENOM" id="CLU_903050_0_0_1"/>
<dbReference type="Proteomes" id="UP000008142">
    <property type="component" value="Unassembled WGS sequence"/>
</dbReference>
<evidence type="ECO:0000313" key="2">
    <source>
        <dbReference type="Proteomes" id="UP000008142"/>
    </source>
</evidence>
<organism evidence="2">
    <name type="scientific">Ajellomyces capsulatus (strain H88)</name>
    <name type="common">Darling's disease fungus</name>
    <name type="synonym">Histoplasma capsulatum</name>
    <dbReference type="NCBI Taxonomy" id="544711"/>
    <lineage>
        <taxon>Eukaryota</taxon>
        <taxon>Fungi</taxon>
        <taxon>Dikarya</taxon>
        <taxon>Ascomycota</taxon>
        <taxon>Pezizomycotina</taxon>
        <taxon>Eurotiomycetes</taxon>
        <taxon>Eurotiomycetidae</taxon>
        <taxon>Onygenales</taxon>
        <taxon>Ajellomycetaceae</taxon>
        <taxon>Histoplasma</taxon>
    </lineage>
</organism>
<proteinExistence type="predicted"/>
<gene>
    <name evidence="1" type="ORF">HCEG_04849</name>
</gene>
<dbReference type="VEuPathDB" id="FungiDB:I7I53_04455"/>
<sequence>MADAHGGYSCLWRFQERQLKNNCSALCLHVGASLSFLLCVAGQMVSDGLLFAIAELAYIFYGIPPKAPFRLHPESRCVLVGLDGRTNINLFPFKVDPVCLSSGKQAQSMEPASFDALFIIVKPFTQLLVNLALSWPLMLHGSEMDNPIPTSIFKEQELDDSHHGTAYKVEFIVEPPEEIRENDLFQRPMIVRVRNLEDGMSWCPVEAQIHVKVFHATGSDRFEVCRRVGRHDKGGVYTPGRSINGLTSHFMTVPLATQDETFEVPFGRFHKEGRYVIYVILALAPTDTSPRTTREAWAKSKNPITVKR</sequence>
<reference evidence="2" key="1">
    <citation type="submission" date="2008-07" db="EMBL/GenBank/DDBJ databases">
        <title>Annotation of Ajellomyces capsulatus strain H88.</title>
        <authorList>
            <person name="Champion M."/>
            <person name="Cuomo C."/>
            <person name="Ma L.-J."/>
            <person name="Henn M.R."/>
            <person name="Sil A."/>
            <person name="Goldman B."/>
            <person name="Young S.K."/>
            <person name="Kodira C.D."/>
            <person name="Zeng Q."/>
            <person name="Koehrsen M."/>
            <person name="Alvarado L."/>
            <person name="Berlin A."/>
            <person name="Borenstein D."/>
            <person name="Chen Z."/>
            <person name="Engels R."/>
            <person name="Freedman E."/>
            <person name="Gellesch M."/>
            <person name="Goldberg J."/>
            <person name="Griggs A."/>
            <person name="Gujja S."/>
            <person name="Heiman D."/>
            <person name="Hepburn T."/>
            <person name="Howarth C."/>
            <person name="Jen D."/>
            <person name="Larson L."/>
            <person name="Lewis B."/>
            <person name="Mehta T."/>
            <person name="Park D."/>
            <person name="Pearson M."/>
            <person name="Roberts A."/>
            <person name="Saif S."/>
            <person name="Shea T."/>
            <person name="Shenoy N."/>
            <person name="Sisk P."/>
            <person name="Stolte C."/>
            <person name="Sykes S."/>
            <person name="Walk T."/>
            <person name="White J."/>
            <person name="Yandava C."/>
            <person name="Klein B."/>
            <person name="McEwen J.G."/>
            <person name="Puccia R."/>
            <person name="Goldman G.H."/>
            <person name="Felipe M.S."/>
            <person name="Nino-Vega G."/>
            <person name="San-Blas G."/>
            <person name="Taylor J."/>
            <person name="Mendoza L."/>
            <person name="Galagan J."/>
            <person name="Nusbaum C."/>
            <person name="Birren B."/>
        </authorList>
    </citation>
    <scope>NUCLEOTIDE SEQUENCE [LARGE SCALE GENOMIC DNA]</scope>
    <source>
        <strain evidence="2">H88</strain>
    </source>
</reference>
<dbReference type="OrthoDB" id="4179138at2759"/>
<accession>F0UIT1</accession>